<evidence type="ECO:0000313" key="1">
    <source>
        <dbReference type="EMBL" id="KIK74727.1"/>
    </source>
</evidence>
<keyword evidence="2" id="KW-1185">Reference proteome</keyword>
<dbReference type="EMBL" id="KN828614">
    <property type="protein sequence ID" value="KIK74727.1"/>
    <property type="molecule type" value="Genomic_DNA"/>
</dbReference>
<organism evidence="1 2">
    <name type="scientific">Paxillus rubicundulus Ve08.2h10</name>
    <dbReference type="NCBI Taxonomy" id="930991"/>
    <lineage>
        <taxon>Eukaryota</taxon>
        <taxon>Fungi</taxon>
        <taxon>Dikarya</taxon>
        <taxon>Basidiomycota</taxon>
        <taxon>Agaricomycotina</taxon>
        <taxon>Agaricomycetes</taxon>
        <taxon>Agaricomycetidae</taxon>
        <taxon>Boletales</taxon>
        <taxon>Paxilineae</taxon>
        <taxon>Paxillaceae</taxon>
        <taxon>Paxillus</taxon>
    </lineage>
</organism>
<dbReference type="HOGENOM" id="CLU_088124_0_0_1"/>
<feature type="non-terminal residue" evidence="1">
    <location>
        <position position="1"/>
    </location>
</feature>
<protein>
    <submittedName>
        <fullName evidence="1">Uncharacterized protein</fullName>
    </submittedName>
</protein>
<dbReference type="Proteomes" id="UP000054538">
    <property type="component" value="Unassembled WGS sequence"/>
</dbReference>
<accession>A0A0D0BTG4</accession>
<proteinExistence type="predicted"/>
<evidence type="ECO:0000313" key="2">
    <source>
        <dbReference type="Proteomes" id="UP000054538"/>
    </source>
</evidence>
<dbReference type="AlphaFoldDB" id="A0A0D0BTG4"/>
<sequence length="276" mass="31302">TSKPPTLTMDLMLSQLECLIHYTSIHLMTIQSELFHTRLTPLNAVLEPYASFWLQELHVARRVVTLMAVRGLPHRLPSPLQALGPQFIAPELHGNEAHIAILRGMKEEDHEDLMADKRAGFPWQDAWWQPGTPLLAAGYASQSMDEFAQVAVLRCGLNFRPSFHLGQLPVLRLRLMRRELTEAYEAGRHALLDTEHCLSHALARLLQMADAFSFEVLILATMDGRFEGVEHDAECRCRYPAHHPVHYLLCQLYCTMTPFECKGCTTQGQSNFACDD</sequence>
<gene>
    <name evidence="1" type="ORF">PAXRUDRAFT_174856</name>
</gene>
<reference evidence="1 2" key="1">
    <citation type="submission" date="2014-04" db="EMBL/GenBank/DDBJ databases">
        <authorList>
            <consortium name="DOE Joint Genome Institute"/>
            <person name="Kuo A."/>
            <person name="Kohler A."/>
            <person name="Jargeat P."/>
            <person name="Nagy L.G."/>
            <person name="Floudas D."/>
            <person name="Copeland A."/>
            <person name="Barry K.W."/>
            <person name="Cichocki N."/>
            <person name="Veneault-Fourrey C."/>
            <person name="LaButti K."/>
            <person name="Lindquist E.A."/>
            <person name="Lipzen A."/>
            <person name="Lundell T."/>
            <person name="Morin E."/>
            <person name="Murat C."/>
            <person name="Sun H."/>
            <person name="Tunlid A."/>
            <person name="Henrissat B."/>
            <person name="Grigoriev I.V."/>
            <person name="Hibbett D.S."/>
            <person name="Martin F."/>
            <person name="Nordberg H.P."/>
            <person name="Cantor M.N."/>
            <person name="Hua S.X."/>
        </authorList>
    </citation>
    <scope>NUCLEOTIDE SEQUENCE [LARGE SCALE GENOMIC DNA]</scope>
    <source>
        <strain evidence="1 2">Ve08.2h10</strain>
    </source>
</reference>
<reference evidence="2" key="2">
    <citation type="submission" date="2015-01" db="EMBL/GenBank/DDBJ databases">
        <title>Evolutionary Origins and Diversification of the Mycorrhizal Mutualists.</title>
        <authorList>
            <consortium name="DOE Joint Genome Institute"/>
            <consortium name="Mycorrhizal Genomics Consortium"/>
            <person name="Kohler A."/>
            <person name="Kuo A."/>
            <person name="Nagy L.G."/>
            <person name="Floudas D."/>
            <person name="Copeland A."/>
            <person name="Barry K.W."/>
            <person name="Cichocki N."/>
            <person name="Veneault-Fourrey C."/>
            <person name="LaButti K."/>
            <person name="Lindquist E.A."/>
            <person name="Lipzen A."/>
            <person name="Lundell T."/>
            <person name="Morin E."/>
            <person name="Murat C."/>
            <person name="Riley R."/>
            <person name="Ohm R."/>
            <person name="Sun H."/>
            <person name="Tunlid A."/>
            <person name="Henrissat B."/>
            <person name="Grigoriev I.V."/>
            <person name="Hibbett D.S."/>
            <person name="Martin F."/>
        </authorList>
    </citation>
    <scope>NUCLEOTIDE SEQUENCE [LARGE SCALE GENOMIC DNA]</scope>
    <source>
        <strain evidence="2">Ve08.2h10</strain>
    </source>
</reference>
<name>A0A0D0BTG4_9AGAM</name>
<dbReference type="InParanoid" id="A0A0D0BTG4"/>